<feature type="compositionally biased region" description="Basic and acidic residues" evidence="3">
    <location>
        <begin position="19"/>
        <end position="32"/>
    </location>
</feature>
<feature type="region of interest" description="Disordered" evidence="3">
    <location>
        <begin position="1"/>
        <end position="32"/>
    </location>
</feature>
<comment type="caution">
    <text evidence="5">The sequence shown here is derived from an EMBL/GenBank/DDBJ whole genome shotgun (WGS) entry which is preliminary data.</text>
</comment>
<keyword evidence="6" id="KW-1185">Reference proteome</keyword>
<dbReference type="SUPFAM" id="SSF69593">
    <property type="entry name" value="Glycerol-3-phosphate (1)-acyltransferase"/>
    <property type="match status" value="1"/>
</dbReference>
<dbReference type="PANTHER" id="PTHR10434">
    <property type="entry name" value="1-ACYL-SN-GLYCEROL-3-PHOSPHATE ACYLTRANSFERASE"/>
    <property type="match status" value="1"/>
</dbReference>
<proteinExistence type="predicted"/>
<dbReference type="InterPro" id="IPR002123">
    <property type="entry name" value="Plipid/glycerol_acylTrfase"/>
</dbReference>
<dbReference type="PANTHER" id="PTHR10434:SF11">
    <property type="entry name" value="1-ACYL-SN-GLYCEROL-3-PHOSPHATE ACYLTRANSFERASE"/>
    <property type="match status" value="1"/>
</dbReference>
<dbReference type="Pfam" id="PF01553">
    <property type="entry name" value="Acyltransferase"/>
    <property type="match status" value="1"/>
</dbReference>
<evidence type="ECO:0000259" key="4">
    <source>
        <dbReference type="SMART" id="SM00563"/>
    </source>
</evidence>
<dbReference type="Proteomes" id="UP000635565">
    <property type="component" value="Unassembled WGS sequence"/>
</dbReference>
<evidence type="ECO:0000256" key="1">
    <source>
        <dbReference type="ARBA" id="ARBA00022679"/>
    </source>
</evidence>
<accession>A0ABQ3VWD0</accession>
<feature type="domain" description="Phospholipid/glycerol acyltransferase" evidence="4">
    <location>
        <begin position="75"/>
        <end position="186"/>
    </location>
</feature>
<evidence type="ECO:0000256" key="3">
    <source>
        <dbReference type="SAM" id="MobiDB-lite"/>
    </source>
</evidence>
<organism evidence="5 6">
    <name type="scientific">Dictyobacter formicarum</name>
    <dbReference type="NCBI Taxonomy" id="2778368"/>
    <lineage>
        <taxon>Bacteria</taxon>
        <taxon>Bacillati</taxon>
        <taxon>Chloroflexota</taxon>
        <taxon>Ktedonobacteria</taxon>
        <taxon>Ktedonobacterales</taxon>
        <taxon>Dictyobacteraceae</taxon>
        <taxon>Dictyobacter</taxon>
    </lineage>
</organism>
<sequence>MKQDMDATDSSANAAAAEKSGKGEPGKKPEKNLYEPYSTPRVLYELIRFIAKAFFFLVARVHLRGRYNVPKKGPYIIASNHLSWTDIPLVPAYIPGKVVYMAKEESFHSKVGWLVRFLGAFPVKRGEGDRQAIRAAQEQLKQKKVFVIFPEGTRSKAHTLGKAHAGLGMIALRSGVPVIPVAIWGSENALKKFGAHVTISYGEPLLLKPKGNKITREDIADATNKVMKRIAEMLPERYRGEYADLSTNQPVDLNSIN</sequence>
<gene>
    <name evidence="5" type="ORF">KSZ_76120</name>
</gene>
<evidence type="ECO:0000256" key="2">
    <source>
        <dbReference type="ARBA" id="ARBA00023315"/>
    </source>
</evidence>
<keyword evidence="1" id="KW-0808">Transferase</keyword>
<keyword evidence="2 5" id="KW-0012">Acyltransferase</keyword>
<evidence type="ECO:0000313" key="6">
    <source>
        <dbReference type="Proteomes" id="UP000635565"/>
    </source>
</evidence>
<name>A0ABQ3VWD0_9CHLR</name>
<dbReference type="EMBL" id="BNJJ01000040">
    <property type="protein sequence ID" value="GHO89606.1"/>
    <property type="molecule type" value="Genomic_DNA"/>
</dbReference>
<dbReference type="SMART" id="SM00563">
    <property type="entry name" value="PlsC"/>
    <property type="match status" value="1"/>
</dbReference>
<evidence type="ECO:0000313" key="5">
    <source>
        <dbReference type="EMBL" id="GHO89606.1"/>
    </source>
</evidence>
<protein>
    <submittedName>
        <fullName evidence="5">1-acyl-sn-glycerol-3-phosphate acyltransferase</fullName>
    </submittedName>
</protein>
<dbReference type="RefSeq" id="WP_201367173.1">
    <property type="nucleotide sequence ID" value="NZ_BNJJ01000040.1"/>
</dbReference>
<reference evidence="5 6" key="1">
    <citation type="journal article" date="2021" name="Int. J. Syst. Evol. Microbiol.">
        <title>Reticulibacter mediterranei gen. nov., sp. nov., within the new family Reticulibacteraceae fam. nov., and Ktedonospora formicarum gen. nov., sp. nov., Ktedonobacter robiniae sp. nov., Dictyobacter formicarum sp. nov. and Dictyobacter arantiisoli sp. nov., belonging to the class Ktedonobacteria.</title>
        <authorList>
            <person name="Yabe S."/>
            <person name="Zheng Y."/>
            <person name="Wang C.M."/>
            <person name="Sakai Y."/>
            <person name="Abe K."/>
            <person name="Yokota A."/>
            <person name="Donadio S."/>
            <person name="Cavaletti L."/>
            <person name="Monciardini P."/>
        </authorList>
    </citation>
    <scope>NUCLEOTIDE SEQUENCE [LARGE SCALE GENOMIC DNA]</scope>
    <source>
        <strain evidence="5 6">SOSP1-9</strain>
    </source>
</reference>
<dbReference type="GO" id="GO:0016746">
    <property type="term" value="F:acyltransferase activity"/>
    <property type="evidence" value="ECO:0007669"/>
    <property type="project" value="UniProtKB-KW"/>
</dbReference>
<dbReference type="CDD" id="cd07989">
    <property type="entry name" value="LPLAT_AGPAT-like"/>
    <property type="match status" value="1"/>
</dbReference>